<dbReference type="Pfam" id="PF01966">
    <property type="entry name" value="HD"/>
    <property type="match status" value="1"/>
</dbReference>
<reference evidence="2 3" key="1">
    <citation type="journal article" date="2015" name="Stand. Genomic Sci.">
        <title>Genomic Encyclopedia of Bacterial and Archaeal Type Strains, Phase III: the genomes of soil and plant-associated and newly described type strains.</title>
        <authorList>
            <person name="Whitman W.B."/>
            <person name="Woyke T."/>
            <person name="Klenk H.P."/>
            <person name="Zhou Y."/>
            <person name="Lilburn T.G."/>
            <person name="Beck B.J."/>
            <person name="De Vos P."/>
            <person name="Vandamme P."/>
            <person name="Eisen J.A."/>
            <person name="Garrity G."/>
            <person name="Hugenholtz P."/>
            <person name="Kyrpides N.C."/>
        </authorList>
    </citation>
    <scope>NUCLEOTIDE SEQUENCE [LARGE SCALE GENOMIC DNA]</scope>
    <source>
        <strain evidence="2 3">VKM Ac-2540</strain>
    </source>
</reference>
<sequence length="232" mass="24850">MNEVLTTKDRLRLLPTVVGRLGTTGAELAAYCLGKRGAPLPPGVVISPWGTGWGAEAKRVAAGVLGPGFLEHSVRTWRFGMALAYADRAQANVDSDLLYVAAMLHDIGLFAPLKGRCFTAAGVEAVRETAPAGTAAHEIADVEAAIYEHVDIEKPTKPLSYYLQAGSLLDVAGTRITKVDPVVVRQACSNRAGFPAACRSAWRAESRRFPEGRAAYLKFPLLLGTRLNPLPR</sequence>
<name>A0A4Q7WU03_9ACTN</name>
<organism evidence="2 3">
    <name type="scientific">Kribbella rubisoli</name>
    <dbReference type="NCBI Taxonomy" id="3075929"/>
    <lineage>
        <taxon>Bacteria</taxon>
        <taxon>Bacillati</taxon>
        <taxon>Actinomycetota</taxon>
        <taxon>Actinomycetes</taxon>
        <taxon>Propionibacteriales</taxon>
        <taxon>Kribbellaceae</taxon>
        <taxon>Kribbella</taxon>
    </lineage>
</organism>
<gene>
    <name evidence="2" type="ORF">EV645_4731</name>
</gene>
<proteinExistence type="predicted"/>
<dbReference type="PANTHER" id="PTHR35569:SF1">
    <property type="entry name" value="CYANAMIDE HYDRATASE DDI2-RELATED"/>
    <property type="match status" value="1"/>
</dbReference>
<evidence type="ECO:0000313" key="2">
    <source>
        <dbReference type="EMBL" id="RZU13874.1"/>
    </source>
</evidence>
<dbReference type="InterPro" id="IPR003607">
    <property type="entry name" value="HD/PDEase_dom"/>
</dbReference>
<evidence type="ECO:0000313" key="3">
    <source>
        <dbReference type="Proteomes" id="UP000292027"/>
    </source>
</evidence>
<evidence type="ECO:0000259" key="1">
    <source>
        <dbReference type="SMART" id="SM00471"/>
    </source>
</evidence>
<dbReference type="EMBL" id="SHKR01000013">
    <property type="protein sequence ID" value="RZU13874.1"/>
    <property type="molecule type" value="Genomic_DNA"/>
</dbReference>
<dbReference type="Gene3D" id="1.10.3210.10">
    <property type="entry name" value="Hypothetical protein af1432"/>
    <property type="match status" value="1"/>
</dbReference>
<comment type="caution">
    <text evidence="2">The sequence shown here is derived from an EMBL/GenBank/DDBJ whole genome shotgun (WGS) entry which is preliminary data.</text>
</comment>
<dbReference type="SUPFAM" id="SSF109604">
    <property type="entry name" value="HD-domain/PDEase-like"/>
    <property type="match status" value="1"/>
</dbReference>
<accession>A0A4Q7WU03</accession>
<dbReference type="RefSeq" id="WP_157997139.1">
    <property type="nucleotide sequence ID" value="NZ_SHKR01000013.1"/>
</dbReference>
<dbReference type="OrthoDB" id="8478129at2"/>
<dbReference type="InterPro" id="IPR006674">
    <property type="entry name" value="HD_domain"/>
</dbReference>
<dbReference type="Proteomes" id="UP000292027">
    <property type="component" value="Unassembled WGS sequence"/>
</dbReference>
<keyword evidence="3" id="KW-1185">Reference proteome</keyword>
<dbReference type="CDD" id="cd00077">
    <property type="entry name" value="HDc"/>
    <property type="match status" value="1"/>
</dbReference>
<feature type="domain" description="HD/PDEase" evidence="1">
    <location>
        <begin position="65"/>
        <end position="165"/>
    </location>
</feature>
<dbReference type="AlphaFoldDB" id="A0A4Q7WU03"/>
<dbReference type="PANTHER" id="PTHR35569">
    <property type="entry name" value="CYANAMIDE HYDRATASE DDI2-RELATED"/>
    <property type="match status" value="1"/>
</dbReference>
<dbReference type="SMART" id="SM00471">
    <property type="entry name" value="HDc"/>
    <property type="match status" value="1"/>
</dbReference>
<protein>
    <submittedName>
        <fullName evidence="2">HD domain-containing protein</fullName>
    </submittedName>
</protein>